<organism evidence="2 3">
    <name type="scientific">Exaiptasia diaphana</name>
    <name type="common">Tropical sea anemone</name>
    <name type="synonym">Aiptasia pulchella</name>
    <dbReference type="NCBI Taxonomy" id="2652724"/>
    <lineage>
        <taxon>Eukaryota</taxon>
        <taxon>Metazoa</taxon>
        <taxon>Cnidaria</taxon>
        <taxon>Anthozoa</taxon>
        <taxon>Hexacorallia</taxon>
        <taxon>Actiniaria</taxon>
        <taxon>Aiptasiidae</taxon>
        <taxon>Exaiptasia</taxon>
    </lineage>
</organism>
<feature type="region of interest" description="Disordered" evidence="1">
    <location>
        <begin position="116"/>
        <end position="138"/>
    </location>
</feature>
<proteinExistence type="predicted"/>
<dbReference type="GeneID" id="110242123"/>
<evidence type="ECO:0000313" key="3">
    <source>
        <dbReference type="Proteomes" id="UP000887567"/>
    </source>
</evidence>
<reference evidence="2" key="1">
    <citation type="submission" date="2022-11" db="UniProtKB">
        <authorList>
            <consortium name="EnsemblMetazoa"/>
        </authorList>
    </citation>
    <scope>IDENTIFICATION</scope>
</reference>
<feature type="region of interest" description="Disordered" evidence="1">
    <location>
        <begin position="1"/>
        <end position="56"/>
    </location>
</feature>
<evidence type="ECO:0000256" key="1">
    <source>
        <dbReference type="SAM" id="MobiDB-lite"/>
    </source>
</evidence>
<dbReference type="RefSeq" id="XP_020903738.1">
    <property type="nucleotide sequence ID" value="XM_021048079.1"/>
</dbReference>
<dbReference type="KEGG" id="epa:110242123"/>
<dbReference type="OrthoDB" id="10069252at2759"/>
<dbReference type="EnsemblMetazoa" id="XM_021048079.1">
    <property type="protein sequence ID" value="XP_020903738.1"/>
    <property type="gene ID" value="LOC110242123"/>
</dbReference>
<dbReference type="AlphaFoldDB" id="A0A913XFR8"/>
<keyword evidence="3" id="KW-1185">Reference proteome</keyword>
<dbReference type="Proteomes" id="UP000887567">
    <property type="component" value="Unplaced"/>
</dbReference>
<feature type="compositionally biased region" description="Basic residues" evidence="1">
    <location>
        <begin position="1"/>
        <end position="13"/>
    </location>
</feature>
<sequence>MLGKEKPRKRKKHPMTEDELLELCSEMSKDVDEEEDSDSSGDPDDVQSSSSESELELDFVGSYKPKLAIQHRGTNLRKTIAFTYLGLVMLNEPIFLSDLLRKPNAKEMKQGSKLYTGSRGLMFSNNSEEGKHQTSGTR</sequence>
<protein>
    <submittedName>
        <fullName evidence="2">Uncharacterized protein</fullName>
    </submittedName>
</protein>
<feature type="compositionally biased region" description="Polar residues" evidence="1">
    <location>
        <begin position="123"/>
        <end position="138"/>
    </location>
</feature>
<accession>A0A913XFR8</accession>
<feature type="compositionally biased region" description="Acidic residues" evidence="1">
    <location>
        <begin position="31"/>
        <end position="45"/>
    </location>
</feature>
<evidence type="ECO:0000313" key="2">
    <source>
        <dbReference type="EnsemblMetazoa" id="XP_020903738.1"/>
    </source>
</evidence>
<name>A0A913XFR8_EXADI</name>